<feature type="chain" id="PRO_5026078464" evidence="1">
    <location>
        <begin position="34"/>
        <end position="182"/>
    </location>
</feature>
<protein>
    <submittedName>
        <fullName evidence="2">Uncharacterized protein</fullName>
    </submittedName>
</protein>
<organism evidence="2">
    <name type="scientific">Enterococcus casseliflavus</name>
    <name type="common">Enterococcus flavescens</name>
    <dbReference type="NCBI Taxonomy" id="37734"/>
    <lineage>
        <taxon>Bacteria</taxon>
        <taxon>Bacillati</taxon>
        <taxon>Bacillota</taxon>
        <taxon>Bacilli</taxon>
        <taxon>Lactobacillales</taxon>
        <taxon>Enterococcaceae</taxon>
        <taxon>Enterococcus</taxon>
    </lineage>
</organism>
<reference evidence="2" key="1">
    <citation type="submission" date="2019-11" db="EMBL/GenBank/DDBJ databases">
        <title>Comparative Genomics of Multidrug-Resistant Enterococcus spp. isolated from Wastewater Treatment Plants.</title>
        <authorList>
            <person name="Sanderson H.A."/>
            <person name="Ortega-Polo R."/>
            <person name="Zaheer R."/>
            <person name="Goji N."/>
            <person name="Amoako K."/>
            <person name="Brown R.S."/>
            <person name="Majury A."/>
            <person name="Liss S.N."/>
            <person name="Mcallister T.A."/>
        </authorList>
    </citation>
    <scope>NUCLEOTIDE SEQUENCE</scope>
    <source>
        <strain evidence="2">B79</strain>
    </source>
</reference>
<accession>A0A6G2FMP3</accession>
<dbReference type="AlphaFoldDB" id="A0A6G2FMP3"/>
<sequence length="182" mass="19286">MNKVKSKLVKSGLVLMSSIALGSVIAPSSLAFASEEEQPSQANVVLDNTSDSLNITSLDSISDNVEVTYLDEFGNEHEYNPYARFTSSVIYVGIKIKYTSKADGNKVISVLNQSYGMGTVGDAVAIFSGALGGIPGAIVGAFVGGGFKGFRSRCKEGIAEIKAHPSKGAIYMYLDRVDWKAS</sequence>
<name>A0A6G2FMP3_ENTCA</name>
<evidence type="ECO:0000313" key="2">
    <source>
        <dbReference type="EMBL" id="MUN75632.1"/>
    </source>
</evidence>
<gene>
    <name evidence="2" type="ORF">EZ027_15860</name>
</gene>
<keyword evidence="1" id="KW-0732">Signal</keyword>
<dbReference type="EMBL" id="WMHD01000036">
    <property type="protein sequence ID" value="MUN75632.1"/>
    <property type="molecule type" value="Genomic_DNA"/>
</dbReference>
<feature type="signal peptide" evidence="1">
    <location>
        <begin position="1"/>
        <end position="33"/>
    </location>
</feature>
<dbReference type="RefSeq" id="WP_156237230.1">
    <property type="nucleotide sequence ID" value="NZ_WMHD01000036.1"/>
</dbReference>
<proteinExistence type="predicted"/>
<evidence type="ECO:0000256" key="1">
    <source>
        <dbReference type="SAM" id="SignalP"/>
    </source>
</evidence>
<comment type="caution">
    <text evidence="2">The sequence shown here is derived from an EMBL/GenBank/DDBJ whole genome shotgun (WGS) entry which is preliminary data.</text>
</comment>